<accession>A0A0D9Y8U3</accession>
<dbReference type="EnsemblPlants" id="OGLUM01G18630.1">
    <property type="protein sequence ID" value="OGLUM01G18630.1"/>
    <property type="gene ID" value="OGLUM01G18630"/>
</dbReference>
<dbReference type="Proteomes" id="UP000026961">
    <property type="component" value="Chromosome 1"/>
</dbReference>
<organism evidence="1">
    <name type="scientific">Oryza glumipatula</name>
    <dbReference type="NCBI Taxonomy" id="40148"/>
    <lineage>
        <taxon>Eukaryota</taxon>
        <taxon>Viridiplantae</taxon>
        <taxon>Streptophyta</taxon>
        <taxon>Embryophyta</taxon>
        <taxon>Tracheophyta</taxon>
        <taxon>Spermatophyta</taxon>
        <taxon>Magnoliopsida</taxon>
        <taxon>Liliopsida</taxon>
        <taxon>Poales</taxon>
        <taxon>Poaceae</taxon>
        <taxon>BOP clade</taxon>
        <taxon>Oryzoideae</taxon>
        <taxon>Oryzeae</taxon>
        <taxon>Oryzinae</taxon>
        <taxon>Oryza</taxon>
    </lineage>
</organism>
<dbReference type="eggNOG" id="ENOG502R4QK">
    <property type="taxonomic scope" value="Eukaryota"/>
</dbReference>
<dbReference type="AlphaFoldDB" id="A0A0D9Y8U3"/>
<dbReference type="Gramene" id="OGLUM01G18630.1">
    <property type="protein sequence ID" value="OGLUM01G18630.1"/>
    <property type="gene ID" value="OGLUM01G18630"/>
</dbReference>
<reference evidence="1" key="1">
    <citation type="submission" date="2013-08" db="EMBL/GenBank/DDBJ databases">
        <title>Oryza genome evolution.</title>
        <authorList>
            <person name="Wing R.A."/>
            <person name="Panaud O."/>
            <person name="Oliveira A.C."/>
        </authorList>
    </citation>
    <scope>NUCLEOTIDE SEQUENCE</scope>
</reference>
<keyword evidence="2" id="KW-1185">Reference proteome</keyword>
<dbReference type="HOGENOM" id="CLU_1654872_0_0_1"/>
<name>A0A0D9Y8U3_9ORYZ</name>
<reference evidence="1" key="2">
    <citation type="submission" date="2015-04" db="UniProtKB">
        <authorList>
            <consortium name="EnsemblPlants"/>
        </authorList>
    </citation>
    <scope>IDENTIFICATION</scope>
</reference>
<evidence type="ECO:0000313" key="1">
    <source>
        <dbReference type="EnsemblPlants" id="OGLUM01G18630.1"/>
    </source>
</evidence>
<protein>
    <submittedName>
        <fullName evidence="1">Uncharacterized protein</fullName>
    </submittedName>
</protein>
<proteinExistence type="predicted"/>
<evidence type="ECO:0000313" key="2">
    <source>
        <dbReference type="Proteomes" id="UP000026961"/>
    </source>
</evidence>
<reference evidence="1" key="3">
    <citation type="submission" date="2018-05" db="EMBL/GenBank/DDBJ databases">
        <title>OgluRS3 (Oryza glumaepatula Reference Sequence Version 3).</title>
        <authorList>
            <person name="Zhang J."/>
            <person name="Kudrna D."/>
            <person name="Lee S."/>
            <person name="Talag J."/>
            <person name="Welchert J."/>
            <person name="Wing R.A."/>
        </authorList>
    </citation>
    <scope>NUCLEOTIDE SEQUENCE [LARGE SCALE GENOMIC DNA]</scope>
</reference>
<sequence>MAPLARLMARLPRHHRLPDFGYIDHSYSAHGFINHGSLGSFALATSTTPQRAIIVLGTLTSFFSSPSVRVAHAWTAGGLLIAYCLLIVKPLGEIAIRSAAGRSAMKPKQRIKYHIGTLVNGDGGVVDSQGEAHACMVAAADGKGASTLECHDLSGDLESH</sequence>